<sequence>MQEIVGVTELQRRFRSFFDQVVQKNMPLVLTRGSRPEAVMIPYQDYLRFQQMQESEVLARFDRVWEKLGELNAEYSDDEIAADIRAARKS</sequence>
<dbReference type="AlphaFoldDB" id="A0A8J6NPK6"/>
<dbReference type="Proteomes" id="UP000614469">
    <property type="component" value="Unassembled WGS sequence"/>
</dbReference>
<name>A0A8J6NPK6_9CHLR</name>
<dbReference type="Pfam" id="PF02604">
    <property type="entry name" value="PhdYeFM_antitox"/>
    <property type="match status" value="1"/>
</dbReference>
<gene>
    <name evidence="3" type="ORF">H8E29_10985</name>
</gene>
<comment type="function">
    <text evidence="2">Antitoxin component of a type II toxin-antitoxin (TA) system.</text>
</comment>
<dbReference type="Gene3D" id="3.40.1620.10">
    <property type="entry name" value="YefM-like domain"/>
    <property type="match status" value="1"/>
</dbReference>
<dbReference type="NCBIfam" id="TIGR01552">
    <property type="entry name" value="phd_fam"/>
    <property type="match status" value="1"/>
</dbReference>
<organism evidence="3 4">
    <name type="scientific">Candidatus Desulfolinea nitratireducens</name>
    <dbReference type="NCBI Taxonomy" id="2841698"/>
    <lineage>
        <taxon>Bacteria</taxon>
        <taxon>Bacillati</taxon>
        <taxon>Chloroflexota</taxon>
        <taxon>Anaerolineae</taxon>
        <taxon>Anaerolineales</taxon>
        <taxon>Anaerolineales incertae sedis</taxon>
        <taxon>Candidatus Desulfolinea</taxon>
    </lineage>
</organism>
<evidence type="ECO:0000313" key="3">
    <source>
        <dbReference type="EMBL" id="MBC8335784.1"/>
    </source>
</evidence>
<evidence type="ECO:0000313" key="4">
    <source>
        <dbReference type="Proteomes" id="UP000614469"/>
    </source>
</evidence>
<dbReference type="EMBL" id="JACNJN010000123">
    <property type="protein sequence ID" value="MBC8335784.1"/>
    <property type="molecule type" value="Genomic_DNA"/>
</dbReference>
<protein>
    <recommendedName>
        <fullName evidence="2">Antitoxin</fullName>
    </recommendedName>
</protein>
<evidence type="ECO:0000256" key="1">
    <source>
        <dbReference type="ARBA" id="ARBA00009981"/>
    </source>
</evidence>
<comment type="caution">
    <text evidence="3">The sequence shown here is derived from an EMBL/GenBank/DDBJ whole genome shotgun (WGS) entry which is preliminary data.</text>
</comment>
<dbReference type="InterPro" id="IPR006442">
    <property type="entry name" value="Antitoxin_Phd/YefM"/>
</dbReference>
<comment type="similarity">
    <text evidence="1 2">Belongs to the phD/YefM antitoxin family.</text>
</comment>
<dbReference type="SUPFAM" id="SSF143120">
    <property type="entry name" value="YefM-like"/>
    <property type="match status" value="1"/>
</dbReference>
<evidence type="ECO:0000256" key="2">
    <source>
        <dbReference type="RuleBase" id="RU362080"/>
    </source>
</evidence>
<accession>A0A8J6NPK6</accession>
<reference evidence="3 4" key="1">
    <citation type="submission" date="2020-08" db="EMBL/GenBank/DDBJ databases">
        <title>Bridging the membrane lipid divide: bacteria of the FCB group superphylum have the potential to synthesize archaeal ether lipids.</title>
        <authorList>
            <person name="Villanueva L."/>
            <person name="Von Meijenfeldt F.A.B."/>
            <person name="Westbye A.B."/>
            <person name="Yadav S."/>
            <person name="Hopmans E.C."/>
            <person name="Dutilh B.E."/>
            <person name="Sinninghe Damste J.S."/>
        </authorList>
    </citation>
    <scope>NUCLEOTIDE SEQUENCE [LARGE SCALE GENOMIC DNA]</scope>
    <source>
        <strain evidence="3">NIOZ-UU36</strain>
    </source>
</reference>
<proteinExistence type="inferred from homology"/>
<dbReference type="InterPro" id="IPR036165">
    <property type="entry name" value="YefM-like_sf"/>
</dbReference>